<accession>A0A424Y9Q3</accession>
<comment type="similarity">
    <text evidence="5">Belongs to the BPG-independent phosphoglycerate mutase family.</text>
</comment>
<evidence type="ECO:0000259" key="11">
    <source>
        <dbReference type="Pfam" id="PF06415"/>
    </source>
</evidence>
<keyword evidence="7" id="KW-0324">Glycolysis</keyword>
<keyword evidence="6" id="KW-0479">Metal-binding</keyword>
<feature type="non-terminal residue" evidence="12">
    <location>
        <position position="266"/>
    </location>
</feature>
<organism evidence="12 13">
    <name type="scientific">Candidatus Syntrophonatronum acetioxidans</name>
    <dbReference type="NCBI Taxonomy" id="1795816"/>
    <lineage>
        <taxon>Bacteria</taxon>
        <taxon>Bacillati</taxon>
        <taxon>Bacillota</taxon>
        <taxon>Clostridia</taxon>
        <taxon>Eubacteriales</taxon>
        <taxon>Syntrophomonadaceae</taxon>
        <taxon>Candidatus Syntrophonatronum</taxon>
    </lineage>
</organism>
<evidence type="ECO:0000256" key="9">
    <source>
        <dbReference type="ARBA" id="ARBA00023235"/>
    </source>
</evidence>
<dbReference type="EC" id="5.4.2.12" evidence="10"/>
<dbReference type="Pfam" id="PF06415">
    <property type="entry name" value="iPGM_N"/>
    <property type="match status" value="1"/>
</dbReference>
<dbReference type="EMBL" id="QZAA01000277">
    <property type="protein sequence ID" value="RQD73120.1"/>
    <property type="molecule type" value="Genomic_DNA"/>
</dbReference>
<dbReference type="Proteomes" id="UP000285138">
    <property type="component" value="Unassembled WGS sequence"/>
</dbReference>
<dbReference type="PANTHER" id="PTHR31637">
    <property type="entry name" value="2,3-BISPHOSPHOGLYCERATE-INDEPENDENT PHOSPHOGLYCERATE MUTASE"/>
    <property type="match status" value="1"/>
</dbReference>
<dbReference type="SUPFAM" id="SSF53649">
    <property type="entry name" value="Alkaline phosphatase-like"/>
    <property type="match status" value="1"/>
</dbReference>
<evidence type="ECO:0000256" key="4">
    <source>
        <dbReference type="ARBA" id="ARBA00004798"/>
    </source>
</evidence>
<dbReference type="PANTHER" id="PTHR31637:SF0">
    <property type="entry name" value="2,3-BISPHOSPHOGLYCERATE-INDEPENDENT PHOSPHOGLYCERATE MUTASE"/>
    <property type="match status" value="1"/>
</dbReference>
<evidence type="ECO:0000256" key="6">
    <source>
        <dbReference type="ARBA" id="ARBA00022723"/>
    </source>
</evidence>
<keyword evidence="8" id="KW-0464">Manganese</keyword>
<dbReference type="AlphaFoldDB" id="A0A424Y9Q3"/>
<comment type="caution">
    <text evidence="12">The sequence shown here is derived from an EMBL/GenBank/DDBJ whole genome shotgun (WGS) entry which is preliminary data.</text>
</comment>
<dbReference type="GO" id="GO:0004619">
    <property type="term" value="F:phosphoglycerate mutase activity"/>
    <property type="evidence" value="ECO:0007669"/>
    <property type="project" value="UniProtKB-UniRule"/>
</dbReference>
<dbReference type="InterPro" id="IPR005995">
    <property type="entry name" value="Pgm_bpd_ind"/>
</dbReference>
<comment type="catalytic activity">
    <reaction evidence="1">
        <text>(2R)-2-phosphoglycerate = (2R)-3-phosphoglycerate</text>
        <dbReference type="Rhea" id="RHEA:15901"/>
        <dbReference type="ChEBI" id="CHEBI:58272"/>
        <dbReference type="ChEBI" id="CHEBI:58289"/>
        <dbReference type="EC" id="5.4.2.12"/>
    </reaction>
</comment>
<dbReference type="FunFam" id="3.40.1450.10:FF:000002">
    <property type="entry name" value="2,3-bisphosphoglycerate-independent phosphoglycerate mutase"/>
    <property type="match status" value="1"/>
</dbReference>
<evidence type="ECO:0000313" key="13">
    <source>
        <dbReference type="Proteomes" id="UP000285138"/>
    </source>
</evidence>
<evidence type="ECO:0000256" key="5">
    <source>
        <dbReference type="ARBA" id="ARBA00008819"/>
    </source>
</evidence>
<evidence type="ECO:0000313" key="12">
    <source>
        <dbReference type="EMBL" id="RQD73120.1"/>
    </source>
</evidence>
<dbReference type="NCBIfam" id="TIGR01307">
    <property type="entry name" value="pgm_bpd_ind"/>
    <property type="match status" value="1"/>
</dbReference>
<evidence type="ECO:0000256" key="3">
    <source>
        <dbReference type="ARBA" id="ARBA00002315"/>
    </source>
</evidence>
<dbReference type="GO" id="GO:0005829">
    <property type="term" value="C:cytosol"/>
    <property type="evidence" value="ECO:0007669"/>
    <property type="project" value="TreeGrafter"/>
</dbReference>
<evidence type="ECO:0000256" key="10">
    <source>
        <dbReference type="NCBIfam" id="TIGR01307"/>
    </source>
</evidence>
<evidence type="ECO:0000256" key="8">
    <source>
        <dbReference type="ARBA" id="ARBA00023211"/>
    </source>
</evidence>
<dbReference type="GO" id="GO:0006096">
    <property type="term" value="P:glycolytic process"/>
    <property type="evidence" value="ECO:0007669"/>
    <property type="project" value="UniProtKB-UniRule"/>
</dbReference>
<dbReference type="GO" id="GO:0006007">
    <property type="term" value="P:glucose catabolic process"/>
    <property type="evidence" value="ECO:0007669"/>
    <property type="project" value="InterPro"/>
</dbReference>
<comment type="pathway">
    <text evidence="4">Carbohydrate degradation; glycolysis; pyruvate from D-glyceraldehyde 3-phosphate: step 3/5.</text>
</comment>
<dbReference type="UniPathway" id="UPA00109">
    <property type="reaction ID" value="UER00186"/>
</dbReference>
<sequence>MSKDKPVVLTIMDGWGLRTDREGNAIALAETPNVDSYRERFPFTRLKASGEAVGLPEGQMGNSEVGHLNMGAGRVVYQEFTRISLAIRDRTFFQNPVLLEIINKVKENNSSLHLLGLVSDGGVHSHIEHLYALLELAKEEGLKKVYIHALLDGRDVPPANAKEYLTALKAKMKSLGVGEIATVSGRYYAMDRDNRWDRVEKAYRAFVYGEGEEAANSLHAVERAYEKGLTDEFVNPTVILNQEGTPRGLIQDKDGVIFFNFRPDRA</sequence>
<feature type="domain" description="BPG-independent PGAM N-terminal" evidence="11">
    <location>
        <begin position="83"/>
        <end position="266"/>
    </location>
</feature>
<evidence type="ECO:0000256" key="7">
    <source>
        <dbReference type="ARBA" id="ARBA00023152"/>
    </source>
</evidence>
<comment type="cofactor">
    <cofactor evidence="2">
        <name>Mn(2+)</name>
        <dbReference type="ChEBI" id="CHEBI:29035"/>
    </cofactor>
</comment>
<name>A0A424Y9Q3_9FIRM</name>
<proteinExistence type="inferred from homology"/>
<dbReference type="GO" id="GO:0030145">
    <property type="term" value="F:manganese ion binding"/>
    <property type="evidence" value="ECO:0007669"/>
    <property type="project" value="InterPro"/>
</dbReference>
<protein>
    <recommendedName>
        <fullName evidence="10">2,3-bisphosphoglycerate-independent phosphoglycerate mutase</fullName>
        <ecNumber evidence="10">5.4.2.12</ecNumber>
    </recommendedName>
</protein>
<dbReference type="InterPro" id="IPR036646">
    <property type="entry name" value="PGAM_B_sf"/>
</dbReference>
<dbReference type="SUPFAM" id="SSF64158">
    <property type="entry name" value="2,3-Bisphosphoglycerate-independent phosphoglycerate mutase, substrate-binding domain"/>
    <property type="match status" value="1"/>
</dbReference>
<dbReference type="InterPro" id="IPR011258">
    <property type="entry name" value="BPG-indep_PGM_N"/>
</dbReference>
<dbReference type="Gene3D" id="3.40.1450.10">
    <property type="entry name" value="BPG-independent phosphoglycerate mutase, domain B"/>
    <property type="match status" value="1"/>
</dbReference>
<evidence type="ECO:0000256" key="2">
    <source>
        <dbReference type="ARBA" id="ARBA00001936"/>
    </source>
</evidence>
<reference evidence="12 13" key="1">
    <citation type="submission" date="2018-08" db="EMBL/GenBank/DDBJ databases">
        <title>The metabolism and importance of syntrophic acetate oxidation coupled to methane or sulfide production in haloalkaline environments.</title>
        <authorList>
            <person name="Timmers P.H.A."/>
            <person name="Vavourakis C.D."/>
            <person name="Sorokin D.Y."/>
            <person name="Sinninghe Damste J.S."/>
            <person name="Muyzer G."/>
            <person name="Stams A.J.M."/>
            <person name="Plugge C.M."/>
        </authorList>
    </citation>
    <scope>NUCLEOTIDE SEQUENCE [LARGE SCALE GENOMIC DNA]</scope>
    <source>
        <strain evidence="12">MSAO_Bac1</strain>
    </source>
</reference>
<keyword evidence="9 12" id="KW-0413">Isomerase</keyword>
<gene>
    <name evidence="12" type="primary">gpmI</name>
    <name evidence="12" type="ORF">D5R97_09855</name>
</gene>
<comment type="function">
    <text evidence="3">Catalyzes the interconversion of 2-phosphoglycerate and 3-phosphoglycerate.</text>
</comment>
<evidence type="ECO:0000256" key="1">
    <source>
        <dbReference type="ARBA" id="ARBA00000370"/>
    </source>
</evidence>
<dbReference type="InterPro" id="IPR017850">
    <property type="entry name" value="Alkaline_phosphatase_core_sf"/>
</dbReference>